<dbReference type="InterPro" id="IPR019557">
    <property type="entry name" value="AminoTfrase-like_pln_mobile"/>
</dbReference>
<dbReference type="Pfam" id="PF10536">
    <property type="entry name" value="PMD"/>
    <property type="match status" value="1"/>
</dbReference>
<keyword evidence="3" id="KW-1185">Reference proteome</keyword>
<feature type="domain" description="Aminotransferase-like plant mobile" evidence="1">
    <location>
        <begin position="54"/>
        <end position="111"/>
    </location>
</feature>
<dbReference type="PANTHER" id="PTHR46033:SF8">
    <property type="entry name" value="PROTEIN MAINTENANCE OF MERISTEMS-LIKE"/>
    <property type="match status" value="1"/>
</dbReference>
<dbReference type="PANTHER" id="PTHR46033">
    <property type="entry name" value="PROTEIN MAIN-LIKE 2"/>
    <property type="match status" value="1"/>
</dbReference>
<evidence type="ECO:0000259" key="1">
    <source>
        <dbReference type="Pfam" id="PF10536"/>
    </source>
</evidence>
<dbReference type="EMBL" id="JAIQCV010000008">
    <property type="protein sequence ID" value="KAH1072319.1"/>
    <property type="molecule type" value="Genomic_DNA"/>
</dbReference>
<name>A0A9D3ZX24_9ROSI</name>
<protein>
    <recommendedName>
        <fullName evidence="1">Aminotransferase-like plant mobile domain-containing protein</fullName>
    </recommendedName>
</protein>
<reference evidence="2 3" key="1">
    <citation type="journal article" date="2021" name="Plant Biotechnol. J.">
        <title>Multi-omics assisted identification of the key and species-specific regulatory components of drought-tolerant mechanisms in Gossypium stocksii.</title>
        <authorList>
            <person name="Yu D."/>
            <person name="Ke L."/>
            <person name="Zhang D."/>
            <person name="Wu Y."/>
            <person name="Sun Y."/>
            <person name="Mei J."/>
            <person name="Sun J."/>
            <person name="Sun Y."/>
        </authorList>
    </citation>
    <scope>NUCLEOTIDE SEQUENCE [LARGE SCALE GENOMIC DNA]</scope>
    <source>
        <strain evidence="3">cv. E1</strain>
        <tissue evidence="2">Leaf</tissue>
    </source>
</reference>
<evidence type="ECO:0000313" key="3">
    <source>
        <dbReference type="Proteomes" id="UP000828251"/>
    </source>
</evidence>
<dbReference type="InterPro" id="IPR044824">
    <property type="entry name" value="MAIN-like"/>
</dbReference>
<dbReference type="AlphaFoldDB" id="A0A9D3ZX24"/>
<organism evidence="2 3">
    <name type="scientific">Gossypium stocksii</name>
    <dbReference type="NCBI Taxonomy" id="47602"/>
    <lineage>
        <taxon>Eukaryota</taxon>
        <taxon>Viridiplantae</taxon>
        <taxon>Streptophyta</taxon>
        <taxon>Embryophyta</taxon>
        <taxon>Tracheophyta</taxon>
        <taxon>Spermatophyta</taxon>
        <taxon>Magnoliopsida</taxon>
        <taxon>eudicotyledons</taxon>
        <taxon>Gunneridae</taxon>
        <taxon>Pentapetalae</taxon>
        <taxon>rosids</taxon>
        <taxon>malvids</taxon>
        <taxon>Malvales</taxon>
        <taxon>Malvaceae</taxon>
        <taxon>Malvoideae</taxon>
        <taxon>Gossypium</taxon>
    </lineage>
</organism>
<dbReference type="OrthoDB" id="1937804at2759"/>
<dbReference type="Proteomes" id="UP000828251">
    <property type="component" value="Unassembled WGS sequence"/>
</dbReference>
<sequence>MANFLIHFDDKHISTAQSIMVDDHVLEGFIHKLSRSPDTKIRSYLQDARLLHVFRMLESCKLDPILISASVEKWRPEIHMFHLPCNESTIAIEDVALQLGLSMYGIVVTGPAIVPDKEDF</sequence>
<proteinExistence type="predicted"/>
<comment type="caution">
    <text evidence="2">The sequence shown here is derived from an EMBL/GenBank/DDBJ whole genome shotgun (WGS) entry which is preliminary data.</text>
</comment>
<evidence type="ECO:0000313" key="2">
    <source>
        <dbReference type="EMBL" id="KAH1072319.1"/>
    </source>
</evidence>
<dbReference type="GO" id="GO:0010073">
    <property type="term" value="P:meristem maintenance"/>
    <property type="evidence" value="ECO:0007669"/>
    <property type="project" value="InterPro"/>
</dbReference>
<gene>
    <name evidence="2" type="ORF">J1N35_024647</name>
</gene>
<accession>A0A9D3ZX24</accession>